<evidence type="ECO:0000256" key="1">
    <source>
        <dbReference type="ARBA" id="ARBA00010617"/>
    </source>
</evidence>
<protein>
    <submittedName>
        <fullName evidence="3">Cytochrome P450</fullName>
    </submittedName>
</protein>
<keyword evidence="2" id="KW-0503">Monooxygenase</keyword>
<keyword evidence="2" id="KW-0479">Metal-binding</keyword>
<sequence length="401" mass="44185">MTTSLEPKVTVADVPRLDAGPEYLPLPEPSAGGVPRVRLPSGHAALHLTRYRDVHRVLADNSFGRTVTNVEDGPSFLPTIMPKELLLNLDVPHHARMRGFVTADYSAAGVERLRPVVDEVIDRRFAALRRQDRPDLFATVLDPLPVTVNCRFLGIPETDVPHFRPSSRIVQMAPDHDVPGLLDHFWTVYHYVTDLVTGARPTDPDGLIGRFVAGRDRAEPPLSDEELVGILLGSLLGADQNVLSVLTKAVYTLLCAPALWRRLVDDPAVAPRLVEELIRLIPLGTISTFPRVATRDMETGAGTVREGEVVYADAFAANRDPDVFPDPLAIDPDRPANPRHLQFGYGMHHCMGAALARTEITALLVRLAEEFPDLALDADPAALPWDHGRLLRRPTALPVRW</sequence>
<gene>
    <name evidence="3" type="ORF">GCM10010406_32250</name>
</gene>
<dbReference type="SUPFAM" id="SSF48264">
    <property type="entry name" value="Cytochrome P450"/>
    <property type="match status" value="1"/>
</dbReference>
<reference evidence="4" key="1">
    <citation type="journal article" date="2019" name="Int. J. Syst. Evol. Microbiol.">
        <title>The Global Catalogue of Microorganisms (GCM) 10K type strain sequencing project: providing services to taxonomists for standard genome sequencing and annotation.</title>
        <authorList>
            <consortium name="The Broad Institute Genomics Platform"/>
            <consortium name="The Broad Institute Genome Sequencing Center for Infectious Disease"/>
            <person name="Wu L."/>
            <person name="Ma J."/>
        </authorList>
    </citation>
    <scope>NUCLEOTIDE SEQUENCE [LARGE SCALE GENOMIC DNA]</scope>
    <source>
        <strain evidence="4">JCM 6307</strain>
    </source>
</reference>
<dbReference type="InterPro" id="IPR017972">
    <property type="entry name" value="Cyt_P450_CS"/>
</dbReference>
<proteinExistence type="inferred from homology"/>
<evidence type="ECO:0000313" key="4">
    <source>
        <dbReference type="Proteomes" id="UP001501358"/>
    </source>
</evidence>
<keyword evidence="4" id="KW-1185">Reference proteome</keyword>
<dbReference type="PANTHER" id="PTHR46696:SF1">
    <property type="entry name" value="CYTOCHROME P450 YJIB-RELATED"/>
    <property type="match status" value="1"/>
</dbReference>
<dbReference type="Proteomes" id="UP001501358">
    <property type="component" value="Unassembled WGS sequence"/>
</dbReference>
<dbReference type="PRINTS" id="PR00359">
    <property type="entry name" value="BP450"/>
</dbReference>
<dbReference type="Gene3D" id="1.10.630.10">
    <property type="entry name" value="Cytochrome P450"/>
    <property type="match status" value="1"/>
</dbReference>
<evidence type="ECO:0000256" key="2">
    <source>
        <dbReference type="RuleBase" id="RU000461"/>
    </source>
</evidence>
<dbReference type="RefSeq" id="WP_344383883.1">
    <property type="nucleotide sequence ID" value="NZ_BAAATA010000018.1"/>
</dbReference>
<keyword evidence="2" id="KW-0560">Oxidoreductase</keyword>
<accession>A0ABP5ZCE0</accession>
<evidence type="ECO:0000313" key="3">
    <source>
        <dbReference type="EMBL" id="GAA2493756.1"/>
    </source>
</evidence>
<keyword evidence="2" id="KW-0408">Iron</keyword>
<dbReference type="InterPro" id="IPR002397">
    <property type="entry name" value="Cyt_P450_B"/>
</dbReference>
<keyword evidence="2" id="KW-0349">Heme</keyword>
<organism evidence="3 4">
    <name type="scientific">Streptomyces thermolineatus</name>
    <dbReference type="NCBI Taxonomy" id="44033"/>
    <lineage>
        <taxon>Bacteria</taxon>
        <taxon>Bacillati</taxon>
        <taxon>Actinomycetota</taxon>
        <taxon>Actinomycetes</taxon>
        <taxon>Kitasatosporales</taxon>
        <taxon>Streptomycetaceae</taxon>
        <taxon>Streptomyces</taxon>
    </lineage>
</organism>
<dbReference type="InterPro" id="IPR001128">
    <property type="entry name" value="Cyt_P450"/>
</dbReference>
<dbReference type="PROSITE" id="PS00086">
    <property type="entry name" value="CYTOCHROME_P450"/>
    <property type="match status" value="1"/>
</dbReference>
<dbReference type="InterPro" id="IPR036396">
    <property type="entry name" value="Cyt_P450_sf"/>
</dbReference>
<comment type="similarity">
    <text evidence="1 2">Belongs to the cytochrome P450 family.</text>
</comment>
<dbReference type="PANTHER" id="PTHR46696">
    <property type="entry name" value="P450, PUTATIVE (EUROFUNG)-RELATED"/>
    <property type="match status" value="1"/>
</dbReference>
<name>A0ABP5ZCE0_9ACTN</name>
<dbReference type="Pfam" id="PF00067">
    <property type="entry name" value="p450"/>
    <property type="match status" value="1"/>
</dbReference>
<comment type="caution">
    <text evidence="3">The sequence shown here is derived from an EMBL/GenBank/DDBJ whole genome shotgun (WGS) entry which is preliminary data.</text>
</comment>
<dbReference type="EMBL" id="BAAATA010000018">
    <property type="protein sequence ID" value="GAA2493756.1"/>
    <property type="molecule type" value="Genomic_DNA"/>
</dbReference>